<evidence type="ECO:0000256" key="5">
    <source>
        <dbReference type="ARBA" id="ARBA00022989"/>
    </source>
</evidence>
<evidence type="ECO:0000256" key="2">
    <source>
        <dbReference type="ARBA" id="ARBA00010388"/>
    </source>
</evidence>
<dbReference type="AlphaFoldDB" id="A0A1G6VTZ6"/>
<evidence type="ECO:0000256" key="6">
    <source>
        <dbReference type="ARBA" id="ARBA00023136"/>
    </source>
</evidence>
<dbReference type="Gene3D" id="1.10.287.3510">
    <property type="match status" value="1"/>
</dbReference>
<dbReference type="NCBIfam" id="NF005929">
    <property type="entry name" value="PRK07946.1"/>
    <property type="match status" value="1"/>
</dbReference>
<dbReference type="STRING" id="168276.SAMN05444580_105133"/>
<evidence type="ECO:0000256" key="4">
    <source>
        <dbReference type="ARBA" id="ARBA00022692"/>
    </source>
</evidence>
<evidence type="ECO:0000256" key="1">
    <source>
        <dbReference type="ARBA" id="ARBA00004651"/>
    </source>
</evidence>
<dbReference type="InterPro" id="IPR039428">
    <property type="entry name" value="NUOK/Mnh_C1-like"/>
</dbReference>
<gene>
    <name evidence="9" type="ORF">SAMN05444580_105133</name>
</gene>
<comment type="subcellular location">
    <subcellularLocation>
        <location evidence="1">Cell membrane</location>
        <topology evidence="1">Multi-pass membrane protein</topology>
    </subcellularLocation>
</comment>
<organism evidence="9 10">
    <name type="scientific">Rhodococcus tukisamuensis</name>
    <dbReference type="NCBI Taxonomy" id="168276"/>
    <lineage>
        <taxon>Bacteria</taxon>
        <taxon>Bacillati</taxon>
        <taxon>Actinomycetota</taxon>
        <taxon>Actinomycetes</taxon>
        <taxon>Mycobacteriales</taxon>
        <taxon>Nocardiaceae</taxon>
        <taxon>Rhodococcus</taxon>
    </lineage>
</organism>
<comment type="similarity">
    <text evidence="2">Belongs to the CPA3 antiporters (TC 2.A.63) subunit C family.</text>
</comment>
<dbReference type="PANTHER" id="PTHR34583">
    <property type="entry name" value="ANTIPORTER SUBUNIT MNHC2-RELATED"/>
    <property type="match status" value="1"/>
</dbReference>
<name>A0A1G6VTZ6_9NOCA</name>
<dbReference type="InterPro" id="IPR050601">
    <property type="entry name" value="CPA3_antiporter_subunitC"/>
</dbReference>
<feature type="transmembrane region" description="Helical" evidence="8">
    <location>
        <begin position="72"/>
        <end position="96"/>
    </location>
</feature>
<dbReference type="Pfam" id="PF00420">
    <property type="entry name" value="Oxidored_q2"/>
    <property type="match status" value="1"/>
</dbReference>
<dbReference type="EMBL" id="FNAB01000005">
    <property type="protein sequence ID" value="SDD57021.1"/>
    <property type="molecule type" value="Genomic_DNA"/>
</dbReference>
<feature type="transmembrane region" description="Helical" evidence="8">
    <location>
        <begin position="30"/>
        <end position="52"/>
    </location>
</feature>
<evidence type="ECO:0000256" key="8">
    <source>
        <dbReference type="SAM" id="Phobius"/>
    </source>
</evidence>
<keyword evidence="6 8" id="KW-0472">Membrane</keyword>
<evidence type="ECO:0000256" key="3">
    <source>
        <dbReference type="ARBA" id="ARBA00022475"/>
    </source>
</evidence>
<dbReference type="PANTHER" id="PTHR34583:SF2">
    <property type="entry name" value="ANTIPORTER SUBUNIT MNHC2-RELATED"/>
    <property type="match status" value="1"/>
</dbReference>
<evidence type="ECO:0000313" key="10">
    <source>
        <dbReference type="Proteomes" id="UP000199417"/>
    </source>
</evidence>
<dbReference type="Proteomes" id="UP000199417">
    <property type="component" value="Unassembled WGS sequence"/>
</dbReference>
<protein>
    <submittedName>
        <fullName evidence="9">Multicomponent Na+:H+ antiporter subunit C</fullName>
    </submittedName>
</protein>
<sequence>MTANFGLLLVVGVLVACGVYLLLERSITRMLLGLLLFGNGVNLLILVVGGPPGSAPIVGRGNAVYDTMADPLAQGMILTAIVITMGIAAFVMALAYRSYKINTKDAVENDPEDTKVIRRRSPAEAPDRDRSDDPLTGDSTFRGDAFDDKGNPIPLDQLTNLEDLEVYEDLREGDFDEFDADGDSPVRTPGGDRR</sequence>
<accession>A0A1G6VTZ6</accession>
<keyword evidence="5 8" id="KW-1133">Transmembrane helix</keyword>
<dbReference type="GO" id="GO:0005886">
    <property type="term" value="C:plasma membrane"/>
    <property type="evidence" value="ECO:0007669"/>
    <property type="project" value="UniProtKB-SubCell"/>
</dbReference>
<keyword evidence="3" id="KW-1003">Cell membrane</keyword>
<keyword evidence="10" id="KW-1185">Reference proteome</keyword>
<feature type="region of interest" description="Disordered" evidence="7">
    <location>
        <begin position="110"/>
        <end position="194"/>
    </location>
</feature>
<feature type="transmembrane region" description="Helical" evidence="8">
    <location>
        <begin position="6"/>
        <end position="23"/>
    </location>
</feature>
<proteinExistence type="inferred from homology"/>
<evidence type="ECO:0000313" key="9">
    <source>
        <dbReference type="EMBL" id="SDD57021.1"/>
    </source>
</evidence>
<evidence type="ECO:0000256" key="7">
    <source>
        <dbReference type="SAM" id="MobiDB-lite"/>
    </source>
</evidence>
<reference evidence="9 10" key="1">
    <citation type="submission" date="2016-10" db="EMBL/GenBank/DDBJ databases">
        <authorList>
            <person name="de Groot N.N."/>
        </authorList>
    </citation>
    <scope>NUCLEOTIDE SEQUENCE [LARGE SCALE GENOMIC DNA]</scope>
    <source>
        <strain evidence="9 10">JCM 11308</strain>
    </source>
</reference>
<dbReference type="RefSeq" id="WP_072846205.1">
    <property type="nucleotide sequence ID" value="NZ_FNAB01000005.1"/>
</dbReference>
<keyword evidence="4 8" id="KW-0812">Transmembrane</keyword>
<feature type="compositionally biased region" description="Basic and acidic residues" evidence="7">
    <location>
        <begin position="110"/>
        <end position="133"/>
    </location>
</feature>